<gene>
    <name evidence="2" type="ORF">DEIGR_100249</name>
</gene>
<comment type="caution">
    <text evidence="2">The sequence shown here is derived from an EMBL/GenBank/DDBJ whole genome shotgun (WGS) entry which is preliminary data.</text>
</comment>
<keyword evidence="3" id="KW-1185">Reference proteome</keyword>
<keyword evidence="1" id="KW-0472">Membrane</keyword>
<accession>A0A124BR64</accession>
<evidence type="ECO:0000313" key="3">
    <source>
        <dbReference type="Proteomes" id="UP000056209"/>
    </source>
</evidence>
<evidence type="ECO:0000256" key="1">
    <source>
        <dbReference type="SAM" id="Phobius"/>
    </source>
</evidence>
<organism evidence="2 3">
    <name type="scientific">Deinococcus grandis</name>
    <dbReference type="NCBI Taxonomy" id="57498"/>
    <lineage>
        <taxon>Bacteria</taxon>
        <taxon>Thermotogati</taxon>
        <taxon>Deinococcota</taxon>
        <taxon>Deinococci</taxon>
        <taxon>Deinococcales</taxon>
        <taxon>Deinococcaceae</taxon>
        <taxon>Deinococcus</taxon>
    </lineage>
</organism>
<dbReference type="Proteomes" id="UP000056209">
    <property type="component" value="Unassembled WGS sequence"/>
</dbReference>
<proteinExistence type="predicted"/>
<feature type="transmembrane region" description="Helical" evidence="1">
    <location>
        <begin position="108"/>
        <end position="130"/>
    </location>
</feature>
<evidence type="ECO:0000313" key="2">
    <source>
        <dbReference type="EMBL" id="GAQ20222.1"/>
    </source>
</evidence>
<reference evidence="3" key="1">
    <citation type="submission" date="2015-11" db="EMBL/GenBank/DDBJ databases">
        <title>Draft Genome Sequence of the Radioresistant Bacterium Deinococcus grandis, Isolated from Freshwater Fish in Japan.</title>
        <authorList>
            <person name="Satoh K."/>
            <person name="Onodera T."/>
            <person name="Omoso K."/>
            <person name="Takeda-Yano K."/>
            <person name="Katayama T."/>
            <person name="Oono Y."/>
            <person name="Narumi I."/>
        </authorList>
    </citation>
    <scope>NUCLEOTIDE SEQUENCE [LARGE SCALE GENOMIC DNA]</scope>
    <source>
        <strain evidence="3">ATCC 43672</strain>
    </source>
</reference>
<protein>
    <submittedName>
        <fullName evidence="2">Uncharacterized protein</fullName>
    </submittedName>
</protein>
<name>A0A124BR64_9DEIO</name>
<keyword evidence="1" id="KW-1133">Transmembrane helix</keyword>
<dbReference type="EMBL" id="BCMS01000001">
    <property type="protein sequence ID" value="GAQ20222.1"/>
    <property type="molecule type" value="Genomic_DNA"/>
</dbReference>
<feature type="transmembrane region" description="Helical" evidence="1">
    <location>
        <begin position="78"/>
        <end position="96"/>
    </location>
</feature>
<keyword evidence="1" id="KW-0812">Transmembrane</keyword>
<sequence length="159" mass="17924">MRLAGWYGNRSLHWGVTVPLSWVLVHHVNMRTTVDVEASWDQGYATLYRYGFPLGFTHWGTASSAEYAVFLGPLLLDWLVYLLIVGLVVVGVARLWRRPVRVPALLRVVLWGTFAWTSFLVGLDIGLGGVRWETHMPVLDVRDPVFSLGYLGHEDGYGP</sequence>
<dbReference type="AlphaFoldDB" id="A0A124BR64"/>